<organism evidence="2 3">
    <name type="scientific">Octopus vulgaris</name>
    <name type="common">Common octopus</name>
    <dbReference type="NCBI Taxonomy" id="6645"/>
    <lineage>
        <taxon>Eukaryota</taxon>
        <taxon>Metazoa</taxon>
        <taxon>Spiralia</taxon>
        <taxon>Lophotrochozoa</taxon>
        <taxon>Mollusca</taxon>
        <taxon>Cephalopoda</taxon>
        <taxon>Coleoidea</taxon>
        <taxon>Octopodiformes</taxon>
        <taxon>Octopoda</taxon>
        <taxon>Incirrata</taxon>
        <taxon>Octopodidae</taxon>
        <taxon>Octopus</taxon>
    </lineage>
</organism>
<feature type="compositionally biased region" description="Basic and acidic residues" evidence="1">
    <location>
        <begin position="71"/>
        <end position="82"/>
    </location>
</feature>
<feature type="region of interest" description="Disordered" evidence="1">
    <location>
        <begin position="30"/>
        <end position="87"/>
    </location>
</feature>
<evidence type="ECO:0000313" key="2">
    <source>
        <dbReference type="EMBL" id="CAI9736580.1"/>
    </source>
</evidence>
<dbReference type="AlphaFoldDB" id="A0AA36FFJ8"/>
<evidence type="ECO:0000256" key="1">
    <source>
        <dbReference type="SAM" id="MobiDB-lite"/>
    </source>
</evidence>
<gene>
    <name evidence="2" type="ORF">OCTVUL_1B014838</name>
</gene>
<proteinExistence type="predicted"/>
<dbReference type="Proteomes" id="UP001162480">
    <property type="component" value="Chromosome 19"/>
</dbReference>
<protein>
    <submittedName>
        <fullName evidence="2">Uncharacterized protein</fullName>
    </submittedName>
</protein>
<sequence>MANAILIDNRSSEYRMKNFETFQRSECYIEYGEEEEEEGEEGEENSHNNDDNGVDNKNSNDNVGYVDEDLGDRNIGDKHEDNDCVNGDDNCEDVNYGLLSLAHPRFLPFY</sequence>
<feature type="compositionally biased region" description="Acidic residues" evidence="1">
    <location>
        <begin position="31"/>
        <end position="43"/>
    </location>
</feature>
<reference evidence="2" key="1">
    <citation type="submission" date="2023-08" db="EMBL/GenBank/DDBJ databases">
        <authorList>
            <person name="Alioto T."/>
            <person name="Alioto T."/>
            <person name="Gomez Garrido J."/>
        </authorList>
    </citation>
    <scope>NUCLEOTIDE SEQUENCE</scope>
</reference>
<dbReference type="EMBL" id="OX597832">
    <property type="protein sequence ID" value="CAI9736580.1"/>
    <property type="molecule type" value="Genomic_DNA"/>
</dbReference>
<evidence type="ECO:0000313" key="3">
    <source>
        <dbReference type="Proteomes" id="UP001162480"/>
    </source>
</evidence>
<accession>A0AA36FFJ8</accession>
<keyword evidence="3" id="KW-1185">Reference proteome</keyword>
<name>A0AA36FFJ8_OCTVU</name>